<evidence type="ECO:0000313" key="3">
    <source>
        <dbReference type="Proteomes" id="UP000236630"/>
    </source>
</evidence>
<dbReference type="EMBL" id="BDQV01000336">
    <property type="protein sequence ID" value="GAY63090.1"/>
    <property type="molecule type" value="Genomic_DNA"/>
</dbReference>
<organism evidence="2 3">
    <name type="scientific">Citrus unshiu</name>
    <name type="common">Satsuma mandarin</name>
    <name type="synonym">Citrus nobilis var. unshiu</name>
    <dbReference type="NCBI Taxonomy" id="55188"/>
    <lineage>
        <taxon>Eukaryota</taxon>
        <taxon>Viridiplantae</taxon>
        <taxon>Streptophyta</taxon>
        <taxon>Embryophyta</taxon>
        <taxon>Tracheophyta</taxon>
        <taxon>Spermatophyta</taxon>
        <taxon>Magnoliopsida</taxon>
        <taxon>eudicotyledons</taxon>
        <taxon>Gunneridae</taxon>
        <taxon>Pentapetalae</taxon>
        <taxon>rosids</taxon>
        <taxon>malvids</taxon>
        <taxon>Sapindales</taxon>
        <taxon>Rutaceae</taxon>
        <taxon>Aurantioideae</taxon>
        <taxon>Citrus</taxon>
    </lineage>
</organism>
<dbReference type="Pfam" id="PF03105">
    <property type="entry name" value="SPX"/>
    <property type="match status" value="1"/>
</dbReference>
<evidence type="ECO:0000313" key="2">
    <source>
        <dbReference type="EMBL" id="GAY63090.1"/>
    </source>
</evidence>
<comment type="caution">
    <text evidence="2">The sequence shown here is derived from an EMBL/GenBank/DDBJ whole genome shotgun (WGS) entry which is preliminary data.</text>
</comment>
<feature type="domain" description="SPX" evidence="1">
    <location>
        <begin position="1"/>
        <end position="158"/>
    </location>
</feature>
<proteinExistence type="predicted"/>
<protein>
    <recommendedName>
        <fullName evidence="1">SPX domain-containing protein</fullName>
    </recommendedName>
</protein>
<accession>A0A2H5QEN3</accession>
<reference evidence="2 3" key="1">
    <citation type="journal article" date="2017" name="Front. Genet.">
        <title>Draft sequencing of the heterozygous diploid genome of Satsuma (Citrus unshiu Marc.) using a hybrid assembly approach.</title>
        <authorList>
            <person name="Shimizu T."/>
            <person name="Tanizawa Y."/>
            <person name="Mochizuki T."/>
            <person name="Nagasaki H."/>
            <person name="Yoshioka T."/>
            <person name="Toyoda A."/>
            <person name="Fujiyama A."/>
            <person name="Kaminuma E."/>
            <person name="Nakamura Y."/>
        </authorList>
    </citation>
    <scope>NUCLEOTIDE SEQUENCE [LARGE SCALE GENOMIC DNA]</scope>
    <source>
        <strain evidence="3">cv. Miyagawa wase</strain>
    </source>
</reference>
<dbReference type="PROSITE" id="PS51382">
    <property type="entry name" value="SPX"/>
    <property type="match status" value="1"/>
</dbReference>
<dbReference type="GO" id="GO:0016036">
    <property type="term" value="P:cellular response to phosphate starvation"/>
    <property type="evidence" value="ECO:0007669"/>
    <property type="project" value="InterPro"/>
</dbReference>
<dbReference type="InterPro" id="IPR031142">
    <property type="entry name" value="SPX_prot"/>
</dbReference>
<evidence type="ECO:0000259" key="1">
    <source>
        <dbReference type="PROSITE" id="PS51382"/>
    </source>
</evidence>
<dbReference type="InterPro" id="IPR004331">
    <property type="entry name" value="SPX_dom"/>
</dbReference>
<gene>
    <name evidence="2" type="ORF">CUMW_222860</name>
</gene>
<keyword evidence="3" id="KW-1185">Reference proteome</keyword>
<dbReference type="PANTHER" id="PTHR45978">
    <property type="entry name" value="SPX DOMAIN-CONTAINING PROTEIN 3"/>
    <property type="match status" value="1"/>
</dbReference>
<name>A0A2H5QEN3_CITUN</name>
<dbReference type="PANTHER" id="PTHR45978:SF1">
    <property type="entry name" value="SPX DOMAIN-CONTAINING PROTEIN"/>
    <property type="match status" value="1"/>
</dbReference>
<dbReference type="CDD" id="cd14481">
    <property type="entry name" value="SPX_AtSPX1_like"/>
    <property type="match status" value="1"/>
</dbReference>
<dbReference type="Proteomes" id="UP000236630">
    <property type="component" value="Unassembled WGS sequence"/>
</dbReference>
<sequence>MKYGKRLREEIERCLPEWRGEFISYKQLKKQLNLIDPVSRAKKRSRISIEDLLHAGNGRVDVNFMRFTQLLDVELHKVNTFYIDKEEDYVIRLKELKNMEANLCCRETMLNLQKSILDFHAEMVCLLHYSVLNSTGFRKIVKKQKKRASSSNVQFNSVPRVLDQPFLSTELLYNLMKECEAMLYRLFPRTEPK</sequence>
<dbReference type="AlphaFoldDB" id="A0A2H5QEN3"/>
<dbReference type="STRING" id="55188.A0A2H5QEN3"/>